<protein>
    <submittedName>
        <fullName evidence="1">Uncharacterized protein</fullName>
    </submittedName>
</protein>
<gene>
    <name evidence="1" type="ORF">BV22DRAFT_995065</name>
</gene>
<feature type="non-terminal residue" evidence="1">
    <location>
        <position position="1"/>
    </location>
</feature>
<evidence type="ECO:0000313" key="2">
    <source>
        <dbReference type="Proteomes" id="UP000790709"/>
    </source>
</evidence>
<reference evidence="1" key="1">
    <citation type="journal article" date="2021" name="New Phytol.">
        <title>Evolutionary innovations through gain and loss of genes in the ectomycorrhizal Boletales.</title>
        <authorList>
            <person name="Wu G."/>
            <person name="Miyauchi S."/>
            <person name="Morin E."/>
            <person name="Kuo A."/>
            <person name="Drula E."/>
            <person name="Varga T."/>
            <person name="Kohler A."/>
            <person name="Feng B."/>
            <person name="Cao Y."/>
            <person name="Lipzen A."/>
            <person name="Daum C."/>
            <person name="Hundley H."/>
            <person name="Pangilinan J."/>
            <person name="Johnson J."/>
            <person name="Barry K."/>
            <person name="LaButti K."/>
            <person name="Ng V."/>
            <person name="Ahrendt S."/>
            <person name="Min B."/>
            <person name="Choi I.G."/>
            <person name="Park H."/>
            <person name="Plett J.M."/>
            <person name="Magnuson J."/>
            <person name="Spatafora J.W."/>
            <person name="Nagy L.G."/>
            <person name="Henrissat B."/>
            <person name="Grigoriev I.V."/>
            <person name="Yang Z.L."/>
            <person name="Xu J."/>
            <person name="Martin F.M."/>
        </authorList>
    </citation>
    <scope>NUCLEOTIDE SEQUENCE</scope>
    <source>
        <strain evidence="1">KUC20120723A-06</strain>
    </source>
</reference>
<proteinExistence type="predicted"/>
<sequence length="113" mass="13162">DGDREKIPEVKGAKPTTPDTYDGKDDIEMFESWLSKTLRWMRMLRMVGPNYDRLRIEYLGSTLTGLALSWYEQVIESPYGEGNHYYFNEVVVALFKRFITEATVQKAHDEYAA</sequence>
<feature type="non-terminal residue" evidence="1">
    <location>
        <position position="113"/>
    </location>
</feature>
<keyword evidence="2" id="KW-1185">Reference proteome</keyword>
<accession>A0ACB8AY65</accession>
<evidence type="ECO:0000313" key="1">
    <source>
        <dbReference type="EMBL" id="KAH7918194.1"/>
    </source>
</evidence>
<name>A0ACB8AY65_9AGAM</name>
<dbReference type="Proteomes" id="UP000790709">
    <property type="component" value="Unassembled WGS sequence"/>
</dbReference>
<organism evidence="1 2">
    <name type="scientific">Leucogyrophana mollusca</name>
    <dbReference type="NCBI Taxonomy" id="85980"/>
    <lineage>
        <taxon>Eukaryota</taxon>
        <taxon>Fungi</taxon>
        <taxon>Dikarya</taxon>
        <taxon>Basidiomycota</taxon>
        <taxon>Agaricomycotina</taxon>
        <taxon>Agaricomycetes</taxon>
        <taxon>Agaricomycetidae</taxon>
        <taxon>Boletales</taxon>
        <taxon>Boletales incertae sedis</taxon>
        <taxon>Leucogyrophana</taxon>
    </lineage>
</organism>
<comment type="caution">
    <text evidence="1">The sequence shown here is derived from an EMBL/GenBank/DDBJ whole genome shotgun (WGS) entry which is preliminary data.</text>
</comment>
<dbReference type="EMBL" id="MU266833">
    <property type="protein sequence ID" value="KAH7918194.1"/>
    <property type="molecule type" value="Genomic_DNA"/>
</dbReference>